<protein>
    <submittedName>
        <fullName evidence="2">CIA30 domain-containing protein</fullName>
    </submittedName>
</protein>
<evidence type="ECO:0000313" key="1">
    <source>
        <dbReference type="Proteomes" id="UP000050741"/>
    </source>
</evidence>
<accession>A0A183C488</accession>
<organism evidence="1 2">
    <name type="scientific">Globodera pallida</name>
    <name type="common">Potato cyst nematode worm</name>
    <name type="synonym">Heterodera pallida</name>
    <dbReference type="NCBI Taxonomy" id="36090"/>
    <lineage>
        <taxon>Eukaryota</taxon>
        <taxon>Metazoa</taxon>
        <taxon>Ecdysozoa</taxon>
        <taxon>Nematoda</taxon>
        <taxon>Chromadorea</taxon>
        <taxon>Rhabditida</taxon>
        <taxon>Tylenchina</taxon>
        <taxon>Tylenchomorpha</taxon>
        <taxon>Tylenchoidea</taxon>
        <taxon>Heteroderidae</taxon>
        <taxon>Heteroderinae</taxon>
        <taxon>Globodera</taxon>
    </lineage>
</organism>
<proteinExistence type="predicted"/>
<name>A0A183C488_GLOPA</name>
<sequence length="247" mass="27560">MVAKDGDKIGQIGVNIMSCSKLGNQIRSNTWTIEEPNSGEFYKFFIGHFSPDPKSRLFLRVRFDGKLPELADPDAFYSVLLKKPNTEINQIDQKKIDQVNESDQSIFAQISVNGKDAAARDEWTGDKGLMLKLNEEGIKYLRENKMPAMELQLTEVGRDDDADSFQDNYRELRELERATLSEELTTNSGGLSPFIFVTRQNSKSLKTNGKAGRPELAIQLPNIITKGEAGRLLLLTMTALVSATVVA</sequence>
<reference evidence="2" key="3">
    <citation type="submission" date="2016-06" db="UniProtKB">
        <authorList>
            <consortium name="WormBaseParasite"/>
        </authorList>
    </citation>
    <scope>IDENTIFICATION</scope>
</reference>
<dbReference type="Proteomes" id="UP000050741">
    <property type="component" value="Unassembled WGS sequence"/>
</dbReference>
<reference evidence="1" key="2">
    <citation type="submission" date="2014-05" db="EMBL/GenBank/DDBJ databases">
        <title>The genome and life-stage specific transcriptomes of Globodera pallida elucidate key aspects of plant parasitism by a cyst nematode.</title>
        <authorList>
            <person name="Cotton J.A."/>
            <person name="Lilley C.J."/>
            <person name="Jones L.M."/>
            <person name="Kikuchi T."/>
            <person name="Reid A.J."/>
            <person name="Thorpe P."/>
            <person name="Tsai I.J."/>
            <person name="Beasley H."/>
            <person name="Blok V."/>
            <person name="Cock P.J.A."/>
            <person name="Van den Akker S.E."/>
            <person name="Holroyd N."/>
            <person name="Hunt M."/>
            <person name="Mantelin S."/>
            <person name="Naghra H."/>
            <person name="Pain A."/>
            <person name="Palomares-Rius J.E."/>
            <person name="Zarowiecki M."/>
            <person name="Berriman M."/>
            <person name="Jones J.T."/>
            <person name="Urwin P.E."/>
        </authorList>
    </citation>
    <scope>NUCLEOTIDE SEQUENCE [LARGE SCALE GENOMIC DNA]</scope>
    <source>
        <strain evidence="1">Lindley</strain>
    </source>
</reference>
<dbReference type="AlphaFoldDB" id="A0A183C488"/>
<reference evidence="1" key="1">
    <citation type="submission" date="2013-12" db="EMBL/GenBank/DDBJ databases">
        <authorList>
            <person name="Aslett M."/>
        </authorList>
    </citation>
    <scope>NUCLEOTIDE SEQUENCE [LARGE SCALE GENOMIC DNA]</scope>
    <source>
        <strain evidence="1">Lindley</strain>
    </source>
</reference>
<dbReference type="WBParaSite" id="GPLIN_000768200">
    <property type="protein sequence ID" value="GPLIN_000768200"/>
    <property type="gene ID" value="GPLIN_000768200"/>
</dbReference>
<evidence type="ECO:0000313" key="2">
    <source>
        <dbReference type="WBParaSite" id="GPLIN_000768200"/>
    </source>
</evidence>
<keyword evidence="1" id="KW-1185">Reference proteome</keyword>